<gene>
    <name evidence="2" type="ORF">OFUS_LOCUS13928</name>
</gene>
<evidence type="ECO:0000256" key="1">
    <source>
        <dbReference type="PROSITE-ProRule" id="PRU00076"/>
    </source>
</evidence>
<reference evidence="2" key="1">
    <citation type="submission" date="2022-03" db="EMBL/GenBank/DDBJ databases">
        <authorList>
            <person name="Martin C."/>
        </authorList>
    </citation>
    <scope>NUCLEOTIDE SEQUENCE</scope>
</reference>
<dbReference type="EMBL" id="CAIIXF020000007">
    <property type="protein sequence ID" value="CAH1788382.1"/>
    <property type="molecule type" value="Genomic_DNA"/>
</dbReference>
<sequence length="143" mass="16275">MSISLCDGQPGLCLNGGHCPTGNNPRLTQDNVCHCRPGFTGYTCEIDQRLLWGIGIATVTISVVVLVCIVILLHWSRQMKKSTRIRQNAWSKCENGEGQTDDLKQQIEAFEESSKRTKHRRRHSDDLNTIYKTSWNPTNYYGY</sequence>
<dbReference type="InterPro" id="IPR000742">
    <property type="entry name" value="EGF"/>
</dbReference>
<feature type="disulfide bond" evidence="1">
    <location>
        <begin position="35"/>
        <end position="44"/>
    </location>
</feature>
<dbReference type="Proteomes" id="UP000749559">
    <property type="component" value="Unassembled WGS sequence"/>
</dbReference>
<comment type="caution">
    <text evidence="1">Lacks conserved residue(s) required for the propagation of feature annotation.</text>
</comment>
<dbReference type="SUPFAM" id="SSF57196">
    <property type="entry name" value="EGF/Laminin"/>
    <property type="match status" value="1"/>
</dbReference>
<comment type="caution">
    <text evidence="2">The sequence shown here is derived from an EMBL/GenBank/DDBJ whole genome shotgun (WGS) entry which is preliminary data.</text>
</comment>
<dbReference type="PROSITE" id="PS00022">
    <property type="entry name" value="EGF_1"/>
    <property type="match status" value="1"/>
</dbReference>
<dbReference type="PROSITE" id="PS50026">
    <property type="entry name" value="EGF_3"/>
    <property type="match status" value="1"/>
</dbReference>
<organism evidence="2 3">
    <name type="scientific">Owenia fusiformis</name>
    <name type="common">Polychaete worm</name>
    <dbReference type="NCBI Taxonomy" id="6347"/>
    <lineage>
        <taxon>Eukaryota</taxon>
        <taxon>Metazoa</taxon>
        <taxon>Spiralia</taxon>
        <taxon>Lophotrochozoa</taxon>
        <taxon>Annelida</taxon>
        <taxon>Polychaeta</taxon>
        <taxon>Sedentaria</taxon>
        <taxon>Canalipalpata</taxon>
        <taxon>Sabellida</taxon>
        <taxon>Oweniida</taxon>
        <taxon>Oweniidae</taxon>
        <taxon>Owenia</taxon>
    </lineage>
</organism>
<dbReference type="Gene3D" id="2.10.25.10">
    <property type="entry name" value="Laminin"/>
    <property type="match status" value="1"/>
</dbReference>
<protein>
    <submittedName>
        <fullName evidence="2">Uncharacterized protein</fullName>
    </submittedName>
</protein>
<dbReference type="PROSITE" id="PS01186">
    <property type="entry name" value="EGF_2"/>
    <property type="match status" value="1"/>
</dbReference>
<name>A0A8J1UGC0_OWEFU</name>
<dbReference type="CDD" id="cd00054">
    <property type="entry name" value="EGF_CA"/>
    <property type="match status" value="1"/>
</dbReference>
<dbReference type="AlphaFoldDB" id="A0A8J1UGC0"/>
<evidence type="ECO:0000313" key="3">
    <source>
        <dbReference type="Proteomes" id="UP000749559"/>
    </source>
</evidence>
<accession>A0A8J1UGC0</accession>
<keyword evidence="1" id="KW-1015">Disulfide bond</keyword>
<keyword evidence="1" id="KW-0245">EGF-like domain</keyword>
<evidence type="ECO:0000313" key="2">
    <source>
        <dbReference type="EMBL" id="CAH1788382.1"/>
    </source>
</evidence>
<keyword evidence="3" id="KW-1185">Reference proteome</keyword>
<proteinExistence type="predicted"/>